<evidence type="ECO:0000256" key="2">
    <source>
        <dbReference type="ARBA" id="ARBA00009780"/>
    </source>
</evidence>
<keyword evidence="6 9" id="KW-0472">Membrane</keyword>
<feature type="binding site" evidence="7">
    <location>
        <position position="22"/>
    </location>
    <ligand>
        <name>Ca(2+)</name>
        <dbReference type="ChEBI" id="CHEBI:29108"/>
    </ligand>
</feature>
<evidence type="ECO:0000256" key="5">
    <source>
        <dbReference type="ARBA" id="ARBA00022989"/>
    </source>
</evidence>
<dbReference type="GO" id="GO:0046513">
    <property type="term" value="P:ceramide biosynthetic process"/>
    <property type="evidence" value="ECO:0007669"/>
    <property type="project" value="TreeGrafter"/>
</dbReference>
<evidence type="ECO:0000256" key="7">
    <source>
        <dbReference type="PIRSR" id="PIRSR608901-1"/>
    </source>
</evidence>
<feature type="transmembrane region" description="Helical" evidence="9">
    <location>
        <begin position="126"/>
        <end position="143"/>
    </location>
</feature>
<evidence type="ECO:0000256" key="1">
    <source>
        <dbReference type="ARBA" id="ARBA00004141"/>
    </source>
</evidence>
<dbReference type="EMBL" id="JARIHO010000005">
    <property type="protein sequence ID" value="KAJ7361419.1"/>
    <property type="molecule type" value="Genomic_DNA"/>
</dbReference>
<feature type="binding site" evidence="8">
    <location>
        <position position="84"/>
    </location>
    <ligand>
        <name>Zn(2+)</name>
        <dbReference type="ChEBI" id="CHEBI:29105"/>
        <note>catalytic</note>
    </ligand>
</feature>
<dbReference type="InterPro" id="IPR008901">
    <property type="entry name" value="ACER"/>
</dbReference>
<keyword evidence="11" id="KW-1185">Reference proteome</keyword>
<evidence type="ECO:0000313" key="11">
    <source>
        <dbReference type="Proteomes" id="UP001218218"/>
    </source>
</evidence>
<comment type="cofactor">
    <cofactor evidence="8">
        <name>Zn(2+)</name>
        <dbReference type="ChEBI" id="CHEBI:29105"/>
    </cofactor>
</comment>
<comment type="subcellular location">
    <subcellularLocation>
        <location evidence="1">Membrane</location>
        <topology evidence="1">Multi-pass membrane protein</topology>
    </subcellularLocation>
</comment>
<feature type="transmembrane region" description="Helical" evidence="9">
    <location>
        <begin position="32"/>
        <end position="55"/>
    </location>
</feature>
<keyword evidence="8" id="KW-0862">Zinc</keyword>
<feature type="binding site" evidence="8">
    <location>
        <position position="233"/>
    </location>
    <ligand>
        <name>Zn(2+)</name>
        <dbReference type="ChEBI" id="CHEBI:29105"/>
        <note>catalytic</note>
    </ligand>
</feature>
<evidence type="ECO:0000256" key="3">
    <source>
        <dbReference type="ARBA" id="ARBA00022692"/>
    </source>
</evidence>
<protein>
    <submittedName>
        <fullName evidence="10">Ceramidase</fullName>
    </submittedName>
</protein>
<keyword evidence="7" id="KW-0106">Calcium</keyword>
<keyword evidence="7" id="KW-0479">Metal-binding</keyword>
<keyword evidence="3 9" id="KW-0812">Transmembrane</keyword>
<feature type="binding site" evidence="8">
    <location>
        <position position="237"/>
    </location>
    <ligand>
        <name>Zn(2+)</name>
        <dbReference type="ChEBI" id="CHEBI:29105"/>
        <note>catalytic</note>
    </ligand>
</feature>
<feature type="binding site" evidence="7">
    <location>
        <position position="23"/>
    </location>
    <ligand>
        <name>Ca(2+)</name>
        <dbReference type="ChEBI" id="CHEBI:29108"/>
    </ligand>
</feature>
<organism evidence="10 11">
    <name type="scientific">Mycena albidolilacea</name>
    <dbReference type="NCBI Taxonomy" id="1033008"/>
    <lineage>
        <taxon>Eukaryota</taxon>
        <taxon>Fungi</taxon>
        <taxon>Dikarya</taxon>
        <taxon>Basidiomycota</taxon>
        <taxon>Agaricomycotina</taxon>
        <taxon>Agaricomycetes</taxon>
        <taxon>Agaricomycetidae</taxon>
        <taxon>Agaricales</taxon>
        <taxon>Marasmiineae</taxon>
        <taxon>Mycenaceae</taxon>
        <taxon>Mycena</taxon>
    </lineage>
</organism>
<evidence type="ECO:0000313" key="10">
    <source>
        <dbReference type="EMBL" id="KAJ7361419.1"/>
    </source>
</evidence>
<accession>A0AAD7F2J7</accession>
<dbReference type="GO" id="GO:0005789">
    <property type="term" value="C:endoplasmic reticulum membrane"/>
    <property type="evidence" value="ECO:0007669"/>
    <property type="project" value="TreeGrafter"/>
</dbReference>
<reference evidence="10" key="1">
    <citation type="submission" date="2023-03" db="EMBL/GenBank/DDBJ databases">
        <title>Massive genome expansion in bonnet fungi (Mycena s.s.) driven by repeated elements and novel gene families across ecological guilds.</title>
        <authorList>
            <consortium name="Lawrence Berkeley National Laboratory"/>
            <person name="Harder C.B."/>
            <person name="Miyauchi S."/>
            <person name="Viragh M."/>
            <person name="Kuo A."/>
            <person name="Thoen E."/>
            <person name="Andreopoulos B."/>
            <person name="Lu D."/>
            <person name="Skrede I."/>
            <person name="Drula E."/>
            <person name="Henrissat B."/>
            <person name="Morin E."/>
            <person name="Kohler A."/>
            <person name="Barry K."/>
            <person name="LaButti K."/>
            <person name="Morin E."/>
            <person name="Salamov A."/>
            <person name="Lipzen A."/>
            <person name="Mereny Z."/>
            <person name="Hegedus B."/>
            <person name="Baldrian P."/>
            <person name="Stursova M."/>
            <person name="Weitz H."/>
            <person name="Taylor A."/>
            <person name="Grigoriev I.V."/>
            <person name="Nagy L.G."/>
            <person name="Martin F."/>
            <person name="Kauserud H."/>
        </authorList>
    </citation>
    <scope>NUCLEOTIDE SEQUENCE</scope>
    <source>
        <strain evidence="10">CBHHK002</strain>
    </source>
</reference>
<feature type="binding site" evidence="7">
    <location>
        <position position="36"/>
    </location>
    <ligand>
        <name>Ca(2+)</name>
        <dbReference type="ChEBI" id="CHEBI:29108"/>
    </ligand>
</feature>
<feature type="binding site" evidence="7">
    <location>
        <position position="25"/>
    </location>
    <ligand>
        <name>Ca(2+)</name>
        <dbReference type="ChEBI" id="CHEBI:29108"/>
    </ligand>
</feature>
<gene>
    <name evidence="10" type="ORF">DFH08DRAFT_373606</name>
</gene>
<dbReference type="AlphaFoldDB" id="A0AAD7F2J7"/>
<dbReference type="PANTHER" id="PTHR46187:SF3">
    <property type="entry name" value="ALKALINE CERAMIDASE 3"/>
    <property type="match status" value="1"/>
</dbReference>
<sequence length="285" mass="32742">MAMLNSSSPRVGFHGTTTATIDWCEANYQFSYYIAEMANTFSNIATVAVAVYGAYLSITEYLPQRFILGYIGIGLVGLGSFWFHATLQFQAQLADELPMIFVTSTTLWLLFDHDSGFNFKSYRTRLLTVVAVVFNILFTWSYYLNRNPVYHQVVFGILLLSIAFRIYYLLTWSAVGKRVPADKRRAIGTLFGSGVAQFVFAFVLWNLDNIFCDTLTRWKVSVGWPLAFLLEGHSWWHVFTASGTYFKFIGIQYLALCLKDDHRHFTLQHSRLGLPYVQRIDKRTE</sequence>
<evidence type="ECO:0000256" key="6">
    <source>
        <dbReference type="ARBA" id="ARBA00023136"/>
    </source>
</evidence>
<dbReference type="Proteomes" id="UP001218218">
    <property type="component" value="Unassembled WGS sequence"/>
</dbReference>
<feature type="transmembrane region" description="Helical" evidence="9">
    <location>
        <begin position="67"/>
        <end position="85"/>
    </location>
</feature>
<proteinExistence type="inferred from homology"/>
<feature type="transmembrane region" description="Helical" evidence="9">
    <location>
        <begin position="187"/>
        <end position="207"/>
    </location>
</feature>
<evidence type="ECO:0000256" key="8">
    <source>
        <dbReference type="PIRSR" id="PIRSR608901-2"/>
    </source>
</evidence>
<evidence type="ECO:0000256" key="9">
    <source>
        <dbReference type="SAM" id="Phobius"/>
    </source>
</evidence>
<keyword evidence="4" id="KW-0378">Hydrolase</keyword>
<dbReference type="GO" id="GO:0046872">
    <property type="term" value="F:metal ion binding"/>
    <property type="evidence" value="ECO:0007669"/>
    <property type="project" value="UniProtKB-KW"/>
</dbReference>
<dbReference type="PANTHER" id="PTHR46187">
    <property type="entry name" value="ALKALINE CERAMIDASE 3"/>
    <property type="match status" value="1"/>
</dbReference>
<dbReference type="Pfam" id="PF05875">
    <property type="entry name" value="Ceramidase"/>
    <property type="match status" value="1"/>
</dbReference>
<comment type="similarity">
    <text evidence="2">Belongs to the alkaline ceramidase family.</text>
</comment>
<evidence type="ECO:0000256" key="4">
    <source>
        <dbReference type="ARBA" id="ARBA00022801"/>
    </source>
</evidence>
<comment type="caution">
    <text evidence="10">The sequence shown here is derived from an EMBL/GenBank/DDBJ whole genome shotgun (WGS) entry which is preliminary data.</text>
</comment>
<dbReference type="GO" id="GO:0016811">
    <property type="term" value="F:hydrolase activity, acting on carbon-nitrogen (but not peptide) bonds, in linear amides"/>
    <property type="evidence" value="ECO:0007669"/>
    <property type="project" value="InterPro"/>
</dbReference>
<keyword evidence="5 9" id="KW-1133">Transmembrane helix</keyword>
<dbReference type="GO" id="GO:0046514">
    <property type="term" value="P:ceramide catabolic process"/>
    <property type="evidence" value="ECO:0007669"/>
    <property type="project" value="TreeGrafter"/>
</dbReference>
<feature type="binding site" evidence="7">
    <location>
        <position position="27"/>
    </location>
    <ligand>
        <name>Ca(2+)</name>
        <dbReference type="ChEBI" id="CHEBI:29108"/>
    </ligand>
</feature>
<name>A0AAD7F2J7_9AGAR</name>
<feature type="transmembrane region" description="Helical" evidence="9">
    <location>
        <begin position="149"/>
        <end position="175"/>
    </location>
</feature>